<gene>
    <name evidence="1" type="ORF">V6N12_034943</name>
</gene>
<name>A0ABR2BP83_9ROSI</name>
<evidence type="ECO:0000313" key="1">
    <source>
        <dbReference type="EMBL" id="KAK8508841.1"/>
    </source>
</evidence>
<evidence type="ECO:0000313" key="2">
    <source>
        <dbReference type="Proteomes" id="UP001472677"/>
    </source>
</evidence>
<accession>A0ABR2BP83</accession>
<keyword evidence="2" id="KW-1185">Reference proteome</keyword>
<organism evidence="1 2">
    <name type="scientific">Hibiscus sabdariffa</name>
    <name type="common">roselle</name>
    <dbReference type="NCBI Taxonomy" id="183260"/>
    <lineage>
        <taxon>Eukaryota</taxon>
        <taxon>Viridiplantae</taxon>
        <taxon>Streptophyta</taxon>
        <taxon>Embryophyta</taxon>
        <taxon>Tracheophyta</taxon>
        <taxon>Spermatophyta</taxon>
        <taxon>Magnoliopsida</taxon>
        <taxon>eudicotyledons</taxon>
        <taxon>Gunneridae</taxon>
        <taxon>Pentapetalae</taxon>
        <taxon>rosids</taxon>
        <taxon>malvids</taxon>
        <taxon>Malvales</taxon>
        <taxon>Malvaceae</taxon>
        <taxon>Malvoideae</taxon>
        <taxon>Hibiscus</taxon>
    </lineage>
</organism>
<protein>
    <submittedName>
        <fullName evidence="1">Uncharacterized protein</fullName>
    </submittedName>
</protein>
<reference evidence="1 2" key="1">
    <citation type="journal article" date="2024" name="G3 (Bethesda)">
        <title>Genome assembly of Hibiscus sabdariffa L. provides insights into metabolisms of medicinal natural products.</title>
        <authorList>
            <person name="Kim T."/>
        </authorList>
    </citation>
    <scope>NUCLEOTIDE SEQUENCE [LARGE SCALE GENOMIC DNA]</scope>
    <source>
        <strain evidence="1">TK-2024</strain>
        <tissue evidence="1">Old leaves</tissue>
    </source>
</reference>
<sequence>MAGAAIIQLKALLGWNLESLISPKKRVWHLFSALISLKKGSGTCSQLCFLRPKGVVLANNTNGLLHPGVLASGKTCCTLFFTRVFVFKPQLKAVLVWVSAGAPLFSVILEHSTMAPVLIHRVLHHIFVAHESGTVFGPAAGMSIRPMMDDTLIALNTTFGVYWNKCIWKRRVNVTVGDITMLDTADFAPVI</sequence>
<dbReference type="EMBL" id="JBBPBM010000097">
    <property type="protein sequence ID" value="KAK8508841.1"/>
    <property type="molecule type" value="Genomic_DNA"/>
</dbReference>
<dbReference type="Proteomes" id="UP001472677">
    <property type="component" value="Unassembled WGS sequence"/>
</dbReference>
<proteinExistence type="predicted"/>
<comment type="caution">
    <text evidence="1">The sequence shown here is derived from an EMBL/GenBank/DDBJ whole genome shotgun (WGS) entry which is preliminary data.</text>
</comment>